<organism evidence="2">
    <name type="scientific">Thermohahella caldifontis</name>
    <dbReference type="NCBI Taxonomy" id="3142973"/>
    <lineage>
        <taxon>Bacteria</taxon>
        <taxon>Pseudomonadati</taxon>
        <taxon>Pseudomonadota</taxon>
        <taxon>Gammaproteobacteria</taxon>
        <taxon>Oceanospirillales</taxon>
        <taxon>Hahellaceae</taxon>
        <taxon>Thermohahella</taxon>
    </lineage>
</organism>
<proteinExistence type="predicted"/>
<accession>A0AB39UX87</accession>
<feature type="transmembrane region" description="Helical" evidence="1">
    <location>
        <begin position="89"/>
        <end position="110"/>
    </location>
</feature>
<evidence type="ECO:0000313" key="2">
    <source>
        <dbReference type="EMBL" id="XDT72805.1"/>
    </source>
</evidence>
<feature type="transmembrane region" description="Helical" evidence="1">
    <location>
        <begin position="67"/>
        <end position="83"/>
    </location>
</feature>
<keyword evidence="1" id="KW-0472">Membrane</keyword>
<reference evidence="2" key="1">
    <citation type="submission" date="2024-05" db="EMBL/GenBank/DDBJ databases">
        <title>Genome sequencing of novel strain.</title>
        <authorList>
            <person name="Ganbat D."/>
            <person name="Ganbat S."/>
            <person name="Lee S.-J."/>
        </authorList>
    </citation>
    <scope>NUCLEOTIDE SEQUENCE</scope>
    <source>
        <strain evidence="2">SMD15-11</strain>
    </source>
</reference>
<protein>
    <submittedName>
        <fullName evidence="2">DUF2069 domain-containing protein</fullName>
    </submittedName>
</protein>
<keyword evidence="1" id="KW-1133">Transmembrane helix</keyword>
<dbReference type="Pfam" id="PF09842">
    <property type="entry name" value="DUF2069"/>
    <property type="match status" value="1"/>
</dbReference>
<dbReference type="EMBL" id="CP154858">
    <property type="protein sequence ID" value="XDT72805.1"/>
    <property type="molecule type" value="Genomic_DNA"/>
</dbReference>
<gene>
    <name evidence="2" type="ORF">AAIA72_02125</name>
</gene>
<sequence length="130" mass="14183">MSSLGQKATGGWIIALVLYAFLLILYLAAVVLESQSTGQSPLLPATIKLLPLLAFMPGLIRRNIRAYVWLCFVLCLYFIDAVSDAALEILPVLNTVIAVLLGLLFSVLTISTRWQARFEKEEAAADGENA</sequence>
<feature type="transmembrane region" description="Helical" evidence="1">
    <location>
        <begin position="12"/>
        <end position="30"/>
    </location>
</feature>
<dbReference type="InterPro" id="IPR018643">
    <property type="entry name" value="DUF2069_membrane"/>
</dbReference>
<evidence type="ECO:0000256" key="1">
    <source>
        <dbReference type="SAM" id="Phobius"/>
    </source>
</evidence>
<dbReference type="AlphaFoldDB" id="A0AB39UX87"/>
<keyword evidence="1" id="KW-0812">Transmembrane</keyword>
<dbReference type="KEGG" id="tcd:AAIA72_02125"/>
<name>A0AB39UX87_9GAMM</name>
<dbReference type="RefSeq" id="WP_369601809.1">
    <property type="nucleotide sequence ID" value="NZ_CP154858.1"/>
</dbReference>